<evidence type="ECO:0000313" key="1">
    <source>
        <dbReference type="EMBL" id="QXJ33758.1"/>
    </source>
</evidence>
<proteinExistence type="predicted"/>
<sequence>MKIVGNDVILETEEEGMALLNAIKANLSKKPSKEDEEEIEYALRLYYSLMYNNC</sequence>
<dbReference type="EMBL" id="CP077713">
    <property type="protein sequence ID" value="QXJ33758.1"/>
    <property type="molecule type" value="Genomic_DNA"/>
</dbReference>
<protein>
    <submittedName>
        <fullName evidence="1">Uncharacterized protein</fullName>
    </submittedName>
</protein>
<name>A0A8F5BYP7_9CREN</name>
<organism evidence="1 2">
    <name type="scientific">Saccharolobus shibatae</name>
    <dbReference type="NCBI Taxonomy" id="2286"/>
    <lineage>
        <taxon>Archaea</taxon>
        <taxon>Thermoproteota</taxon>
        <taxon>Thermoprotei</taxon>
        <taxon>Sulfolobales</taxon>
        <taxon>Sulfolobaceae</taxon>
        <taxon>Saccharolobus</taxon>
    </lineage>
</organism>
<dbReference type="RefSeq" id="WP_218259170.1">
    <property type="nucleotide sequence ID" value="NZ_CP077713.1"/>
</dbReference>
<dbReference type="GeneID" id="65555763"/>
<dbReference type="AlphaFoldDB" id="A0A8F5BYP7"/>
<accession>A0A8F5BYP7</accession>
<keyword evidence="2" id="KW-1185">Reference proteome</keyword>
<dbReference type="Proteomes" id="UP000694036">
    <property type="component" value="Chromosome"/>
</dbReference>
<evidence type="ECO:0000313" key="2">
    <source>
        <dbReference type="Proteomes" id="UP000694036"/>
    </source>
</evidence>
<gene>
    <name evidence="1" type="ORF">J5U22_00303</name>
</gene>
<reference evidence="1 2" key="1">
    <citation type="journal article" date="2021" name="Environ. Microbiol.">
        <title>New insights into the diversity and evolution of the archaeal mobilome from three complete genomes of Saccharolobus shibatae.</title>
        <authorList>
            <person name="Medvedeva S."/>
            <person name="Brandt D."/>
            <person name="Cvirkaite-Krupovic V."/>
            <person name="Liu Y."/>
            <person name="Severinov K."/>
            <person name="Ishino S."/>
            <person name="Ishino Y."/>
            <person name="Prangishvili D."/>
            <person name="Kalinowski J."/>
            <person name="Krupovic M."/>
        </authorList>
    </citation>
    <scope>NUCLEOTIDE SEQUENCE [LARGE SCALE GENOMIC DNA]</scope>
    <source>
        <strain evidence="1 2">S38A</strain>
    </source>
</reference>